<gene>
    <name evidence="2" type="ORF">MAAFP003_1666</name>
</gene>
<keyword evidence="3" id="KW-1185">Reference proteome</keyword>
<protein>
    <submittedName>
        <fullName evidence="2">KR domain-containing protein</fullName>
    </submittedName>
</protein>
<dbReference type="PANTHER" id="PTHR43157">
    <property type="entry name" value="PHOSPHATIDYLINOSITOL-GLYCAN BIOSYNTHESIS CLASS F PROTEIN-RELATED"/>
    <property type="match status" value="1"/>
</dbReference>
<sequence>VTTPWTPSRLGNLTGKRVIVTGATNGVGLGTAQALTKAGAHVILAVRNTDLGKERASEMSAMGGSTSVIKLDLADLSSVRAFPEQVDGDVDILINNAGTLTDHRKETVDGFEMTLGTNLLGPFALTNLLLPRVRSQIINVGSDAHKSAKLRLDDMHLRRTKWTRLGSYAMSKLAVMLWGLELDRRLRAAGSAIVTQLTHPGWVASNLSNISDAPLMSLVQKGVTVVADRLANDIAEGAATTLYCISEPVPPGSFVGVSGRLGLRGEPALIGRTPLASNYDVAARLVAFAEEQTGTTLAV</sequence>
<dbReference type="InterPro" id="IPR036291">
    <property type="entry name" value="NAD(P)-bd_dom_sf"/>
</dbReference>
<dbReference type="Pfam" id="PF00106">
    <property type="entry name" value="adh_short"/>
    <property type="match status" value="1"/>
</dbReference>
<dbReference type="PRINTS" id="PR00081">
    <property type="entry name" value="GDHRDH"/>
</dbReference>
<dbReference type="SUPFAM" id="SSF51735">
    <property type="entry name" value="NAD(P)-binding Rossmann-fold domains"/>
    <property type="match status" value="1"/>
</dbReference>
<dbReference type="EMBL" id="FXEG02000002">
    <property type="protein sequence ID" value="SOX52996.1"/>
    <property type="molecule type" value="Genomic_DNA"/>
</dbReference>
<proteinExistence type="predicted"/>
<keyword evidence="1" id="KW-0560">Oxidoreductase</keyword>
<dbReference type="Gene3D" id="3.40.50.720">
    <property type="entry name" value="NAD(P)-binding Rossmann-like Domain"/>
    <property type="match status" value="1"/>
</dbReference>
<dbReference type="GO" id="GO:0016491">
    <property type="term" value="F:oxidoreductase activity"/>
    <property type="evidence" value="ECO:0007669"/>
    <property type="project" value="UniProtKB-KW"/>
</dbReference>
<comment type="caution">
    <text evidence="2">The sequence shown here is derived from an EMBL/GenBank/DDBJ whole genome shotgun (WGS) entry which is preliminary data.</text>
</comment>
<organism evidence="2 3">
    <name type="scientific">Mycobacterium ahvazicum</name>
    <dbReference type="NCBI Taxonomy" id="1964395"/>
    <lineage>
        <taxon>Bacteria</taxon>
        <taxon>Bacillati</taxon>
        <taxon>Actinomycetota</taxon>
        <taxon>Actinomycetes</taxon>
        <taxon>Mycobacteriales</taxon>
        <taxon>Mycobacteriaceae</taxon>
        <taxon>Mycobacterium</taxon>
        <taxon>Mycobacterium simiae complex</taxon>
    </lineage>
</organism>
<feature type="non-terminal residue" evidence="2">
    <location>
        <position position="1"/>
    </location>
</feature>
<reference evidence="2" key="1">
    <citation type="submission" date="2018-01" db="EMBL/GenBank/DDBJ databases">
        <authorList>
            <consortium name="Urmite Genomes"/>
        </authorList>
    </citation>
    <scope>NUCLEOTIDE SEQUENCE [LARGE SCALE GENOMIC DNA]</scope>
    <source>
        <strain evidence="2">AFP003</strain>
    </source>
</reference>
<evidence type="ECO:0000256" key="1">
    <source>
        <dbReference type="ARBA" id="ARBA00023002"/>
    </source>
</evidence>
<evidence type="ECO:0000313" key="3">
    <source>
        <dbReference type="Proteomes" id="UP000236318"/>
    </source>
</evidence>
<accession>A0A2K4Y871</accession>
<dbReference type="InterPro" id="IPR002347">
    <property type="entry name" value="SDR_fam"/>
</dbReference>
<dbReference type="AlphaFoldDB" id="A0A2K4Y871"/>
<dbReference type="Proteomes" id="UP000236318">
    <property type="component" value="Unassembled WGS sequence"/>
</dbReference>
<name>A0A2K4Y871_9MYCO</name>
<dbReference type="PANTHER" id="PTHR43157:SF31">
    <property type="entry name" value="PHOSPHATIDYLINOSITOL-GLYCAN BIOSYNTHESIS CLASS F PROTEIN"/>
    <property type="match status" value="1"/>
</dbReference>
<evidence type="ECO:0000313" key="2">
    <source>
        <dbReference type="EMBL" id="SOX52996.1"/>
    </source>
</evidence>